<sequence length="16" mass="1764">MVTNLVCVITPSPFSR</sequence>
<accession>A0A212C7S3</accession>
<evidence type="ECO:0000313" key="2">
    <source>
        <dbReference type="Proteomes" id="UP000242450"/>
    </source>
</evidence>
<organism evidence="1 2">
    <name type="scientific">Cervus elaphus hippelaphus</name>
    <name type="common">European red deer</name>
    <dbReference type="NCBI Taxonomy" id="46360"/>
    <lineage>
        <taxon>Eukaryota</taxon>
        <taxon>Metazoa</taxon>
        <taxon>Chordata</taxon>
        <taxon>Craniata</taxon>
        <taxon>Vertebrata</taxon>
        <taxon>Euteleostomi</taxon>
        <taxon>Mammalia</taxon>
        <taxon>Eutheria</taxon>
        <taxon>Laurasiatheria</taxon>
        <taxon>Artiodactyla</taxon>
        <taxon>Ruminantia</taxon>
        <taxon>Pecora</taxon>
        <taxon>Cervidae</taxon>
        <taxon>Cervinae</taxon>
        <taxon>Cervus</taxon>
    </lineage>
</organism>
<dbReference type="EMBL" id="MKHE01000026">
    <property type="protein sequence ID" value="OWK02025.1"/>
    <property type="molecule type" value="Genomic_DNA"/>
</dbReference>
<proteinExistence type="predicted"/>
<reference evidence="1 2" key="1">
    <citation type="journal article" date="2018" name="Mol. Genet. Genomics">
        <title>The red deer Cervus elaphus genome CerEla1.0: sequencing, annotating, genes, and chromosomes.</title>
        <authorList>
            <person name="Bana N.A."/>
            <person name="Nyiri A."/>
            <person name="Nagy J."/>
            <person name="Frank K."/>
            <person name="Nagy T."/>
            <person name="Steger V."/>
            <person name="Schiller M."/>
            <person name="Lakatos P."/>
            <person name="Sugar L."/>
            <person name="Horn P."/>
            <person name="Barta E."/>
            <person name="Orosz L."/>
        </authorList>
    </citation>
    <scope>NUCLEOTIDE SEQUENCE [LARGE SCALE GENOMIC DNA]</scope>
    <source>
        <strain evidence="1">Hungarian</strain>
    </source>
</reference>
<name>A0A212C7S3_CEREH</name>
<protein>
    <submittedName>
        <fullName evidence="1">Uncharacterized protein</fullName>
    </submittedName>
</protein>
<comment type="caution">
    <text evidence="1">The sequence shown here is derived from an EMBL/GenBank/DDBJ whole genome shotgun (WGS) entry which is preliminary data.</text>
</comment>
<evidence type="ECO:0000313" key="1">
    <source>
        <dbReference type="EMBL" id="OWK02025.1"/>
    </source>
</evidence>
<dbReference type="Proteomes" id="UP000242450">
    <property type="component" value="Chromosome 26"/>
</dbReference>
<keyword evidence="2" id="KW-1185">Reference proteome</keyword>
<gene>
    <name evidence="1" type="ORF">Celaphus_00019189</name>
</gene>
<dbReference type="AlphaFoldDB" id="A0A212C7S3"/>